<gene>
    <name evidence="9" type="ORF">SACU0126_LOCUS33645</name>
</gene>
<accession>A0A7S3U4N7</accession>
<keyword evidence="2 6" id="KW-0349">Heme</keyword>
<dbReference type="AlphaFoldDB" id="A0A7S3U4N7"/>
<keyword evidence="5" id="KW-0408">Iron</keyword>
<sequence>METLQMITSEDLLDFGVLRGHIVRLRRALSEHPSAAADSTTAIMAPADKPVPVACVPVTGVPVRAVPVPVDQKLIPVGEQWKLAAAPCQEIDLQPVGDQLTAVQMSWERVKLLGPDKVGGVLCEHFFRIDSEMKAFFTPEVRLKYQSWAFDEADAGSDIRDSAAMKTLFGKKVSAVGYFIAGLSKKNMLPRVKQMGMRHLCYGGGKLTDVHFEKLERALMATLRQCLGDTFTPDVEVAWAMVFQFISAIMLCGHREALAIKAKAEQHLFRRQSTGSTTISVSSSAPPEPSREVEEH</sequence>
<dbReference type="EMBL" id="HBIQ01105940">
    <property type="protein sequence ID" value="CAE0601287.1"/>
    <property type="molecule type" value="Transcribed_RNA"/>
</dbReference>
<dbReference type="SUPFAM" id="SSF46458">
    <property type="entry name" value="Globin-like"/>
    <property type="match status" value="1"/>
</dbReference>
<evidence type="ECO:0000256" key="7">
    <source>
        <dbReference type="SAM" id="MobiDB-lite"/>
    </source>
</evidence>
<dbReference type="InterPro" id="IPR009050">
    <property type="entry name" value="Globin-like_sf"/>
</dbReference>
<dbReference type="InterPro" id="IPR050532">
    <property type="entry name" value="Globin-like_OT"/>
</dbReference>
<evidence type="ECO:0000256" key="2">
    <source>
        <dbReference type="ARBA" id="ARBA00022617"/>
    </source>
</evidence>
<dbReference type="Pfam" id="PF00042">
    <property type="entry name" value="Globin"/>
    <property type="match status" value="1"/>
</dbReference>
<organism evidence="9">
    <name type="scientific">Strombidinopsis acuminata</name>
    <dbReference type="NCBI Taxonomy" id="141414"/>
    <lineage>
        <taxon>Eukaryota</taxon>
        <taxon>Sar</taxon>
        <taxon>Alveolata</taxon>
        <taxon>Ciliophora</taxon>
        <taxon>Intramacronucleata</taxon>
        <taxon>Spirotrichea</taxon>
        <taxon>Choreotrichia</taxon>
        <taxon>Choreotrichida</taxon>
        <taxon>Strombidinopsidae</taxon>
        <taxon>Strombidinopsis</taxon>
    </lineage>
</organism>
<evidence type="ECO:0000256" key="5">
    <source>
        <dbReference type="ARBA" id="ARBA00023004"/>
    </source>
</evidence>
<dbReference type="InterPro" id="IPR012292">
    <property type="entry name" value="Globin/Proto"/>
</dbReference>
<dbReference type="GO" id="GO:0046872">
    <property type="term" value="F:metal ion binding"/>
    <property type="evidence" value="ECO:0007669"/>
    <property type="project" value="UniProtKB-KW"/>
</dbReference>
<keyword evidence="4" id="KW-0479">Metal-binding</keyword>
<proteinExistence type="inferred from homology"/>
<dbReference type="PANTHER" id="PTHR46458:SF1">
    <property type="entry name" value="GEO09476P1"/>
    <property type="match status" value="1"/>
</dbReference>
<evidence type="ECO:0000256" key="3">
    <source>
        <dbReference type="ARBA" id="ARBA00022621"/>
    </source>
</evidence>
<keyword evidence="3 6" id="KW-0561">Oxygen transport</keyword>
<evidence type="ECO:0000259" key="8">
    <source>
        <dbReference type="PROSITE" id="PS01033"/>
    </source>
</evidence>
<name>A0A7S3U4N7_9SPIT</name>
<dbReference type="Gene3D" id="1.10.490.10">
    <property type="entry name" value="Globins"/>
    <property type="match status" value="1"/>
</dbReference>
<comment type="similarity">
    <text evidence="6">Belongs to the globin family.</text>
</comment>
<evidence type="ECO:0000256" key="1">
    <source>
        <dbReference type="ARBA" id="ARBA00022448"/>
    </source>
</evidence>
<protein>
    <recommendedName>
        <fullName evidence="8">Globin domain-containing protein</fullName>
    </recommendedName>
</protein>
<dbReference type="GO" id="GO:0005344">
    <property type="term" value="F:oxygen carrier activity"/>
    <property type="evidence" value="ECO:0007669"/>
    <property type="project" value="UniProtKB-KW"/>
</dbReference>
<feature type="domain" description="Globin" evidence="8">
    <location>
        <begin position="92"/>
        <end position="255"/>
    </location>
</feature>
<dbReference type="GO" id="GO:0020037">
    <property type="term" value="F:heme binding"/>
    <property type="evidence" value="ECO:0007669"/>
    <property type="project" value="InterPro"/>
</dbReference>
<dbReference type="PANTHER" id="PTHR46458">
    <property type="entry name" value="BLR2807 PROTEIN"/>
    <property type="match status" value="1"/>
</dbReference>
<feature type="region of interest" description="Disordered" evidence="7">
    <location>
        <begin position="271"/>
        <end position="296"/>
    </location>
</feature>
<evidence type="ECO:0000256" key="4">
    <source>
        <dbReference type="ARBA" id="ARBA00022723"/>
    </source>
</evidence>
<reference evidence="9" key="1">
    <citation type="submission" date="2021-01" db="EMBL/GenBank/DDBJ databases">
        <authorList>
            <person name="Corre E."/>
            <person name="Pelletier E."/>
            <person name="Niang G."/>
            <person name="Scheremetjew M."/>
            <person name="Finn R."/>
            <person name="Kale V."/>
            <person name="Holt S."/>
            <person name="Cochrane G."/>
            <person name="Meng A."/>
            <person name="Brown T."/>
            <person name="Cohen L."/>
        </authorList>
    </citation>
    <scope>NUCLEOTIDE SEQUENCE</scope>
    <source>
        <strain evidence="9">SPMC142</strain>
    </source>
</reference>
<dbReference type="PROSITE" id="PS01033">
    <property type="entry name" value="GLOBIN"/>
    <property type="match status" value="1"/>
</dbReference>
<evidence type="ECO:0000313" key="9">
    <source>
        <dbReference type="EMBL" id="CAE0601287.1"/>
    </source>
</evidence>
<keyword evidence="1 6" id="KW-0813">Transport</keyword>
<dbReference type="InterPro" id="IPR000971">
    <property type="entry name" value="Globin"/>
</dbReference>
<evidence type="ECO:0000256" key="6">
    <source>
        <dbReference type="RuleBase" id="RU000356"/>
    </source>
</evidence>
<feature type="compositionally biased region" description="Low complexity" evidence="7">
    <location>
        <begin position="273"/>
        <end position="284"/>
    </location>
</feature>
<dbReference type="GO" id="GO:0019825">
    <property type="term" value="F:oxygen binding"/>
    <property type="evidence" value="ECO:0007669"/>
    <property type="project" value="InterPro"/>
</dbReference>